<dbReference type="AlphaFoldDB" id="A0A371G0U3"/>
<dbReference type="EMBL" id="QJKJ01007126">
    <property type="protein sequence ID" value="RDX84185.1"/>
    <property type="molecule type" value="Genomic_DNA"/>
</dbReference>
<keyword evidence="2" id="KW-1185">Reference proteome</keyword>
<accession>A0A371G0U3</accession>
<evidence type="ECO:0000313" key="2">
    <source>
        <dbReference type="Proteomes" id="UP000257109"/>
    </source>
</evidence>
<comment type="caution">
    <text evidence="1">The sequence shown here is derived from an EMBL/GenBank/DDBJ whole genome shotgun (WGS) entry which is preliminary data.</text>
</comment>
<evidence type="ECO:0000313" key="1">
    <source>
        <dbReference type="EMBL" id="RDX84185.1"/>
    </source>
</evidence>
<dbReference type="Gene3D" id="3.30.420.10">
    <property type="entry name" value="Ribonuclease H-like superfamily/Ribonuclease H"/>
    <property type="match status" value="1"/>
</dbReference>
<name>A0A371G0U3_MUCPR</name>
<protein>
    <submittedName>
        <fullName evidence="1">Uncharacterized protein</fullName>
    </submittedName>
</protein>
<organism evidence="1 2">
    <name type="scientific">Mucuna pruriens</name>
    <name type="common">Velvet bean</name>
    <name type="synonym">Dolichos pruriens</name>
    <dbReference type="NCBI Taxonomy" id="157652"/>
    <lineage>
        <taxon>Eukaryota</taxon>
        <taxon>Viridiplantae</taxon>
        <taxon>Streptophyta</taxon>
        <taxon>Embryophyta</taxon>
        <taxon>Tracheophyta</taxon>
        <taxon>Spermatophyta</taxon>
        <taxon>Magnoliopsida</taxon>
        <taxon>eudicotyledons</taxon>
        <taxon>Gunneridae</taxon>
        <taxon>Pentapetalae</taxon>
        <taxon>rosids</taxon>
        <taxon>fabids</taxon>
        <taxon>Fabales</taxon>
        <taxon>Fabaceae</taxon>
        <taxon>Papilionoideae</taxon>
        <taxon>50 kb inversion clade</taxon>
        <taxon>NPAAA clade</taxon>
        <taxon>indigoferoid/millettioid clade</taxon>
        <taxon>Phaseoleae</taxon>
        <taxon>Mucuna</taxon>
    </lineage>
</organism>
<proteinExistence type="predicted"/>
<reference evidence="1" key="1">
    <citation type="submission" date="2018-05" db="EMBL/GenBank/DDBJ databases">
        <title>Draft genome of Mucuna pruriens seed.</title>
        <authorList>
            <person name="Nnadi N.E."/>
            <person name="Vos R."/>
            <person name="Hasami M.H."/>
            <person name="Devisetty U.K."/>
            <person name="Aguiy J.C."/>
        </authorList>
    </citation>
    <scope>NUCLEOTIDE SEQUENCE [LARGE SCALE GENOMIC DNA]</scope>
    <source>
        <strain evidence="1">JCA_2017</strain>
    </source>
</reference>
<dbReference type="OrthoDB" id="1433117at2759"/>
<dbReference type="Proteomes" id="UP000257109">
    <property type="component" value="Unassembled WGS sequence"/>
</dbReference>
<sequence length="115" mass="13440">MKIKQRYTSVLWSYHTTPYSSINETPFDLTFGTEAVISIEIGEPSPKTALFRLAENEDELRVNLDLLQEMPRAKTRPRQFKPHDLVMKLTPIWEGLFKIIEEVDKGAYRLEQLDD</sequence>
<dbReference type="GO" id="GO:0003676">
    <property type="term" value="F:nucleic acid binding"/>
    <property type="evidence" value="ECO:0007669"/>
    <property type="project" value="InterPro"/>
</dbReference>
<dbReference type="InterPro" id="IPR036397">
    <property type="entry name" value="RNaseH_sf"/>
</dbReference>
<feature type="non-terminal residue" evidence="1">
    <location>
        <position position="115"/>
    </location>
</feature>
<gene>
    <name evidence="1" type="ORF">CR513_34809</name>
</gene>